<dbReference type="AlphaFoldDB" id="L7VRN8"/>
<feature type="signal peptide" evidence="1">
    <location>
        <begin position="1"/>
        <end position="31"/>
    </location>
</feature>
<reference evidence="2" key="1">
    <citation type="submission" date="2012-09" db="EMBL/GenBank/DDBJ databases">
        <title>Metagenomic Characterization of a Microbial Community in Wastewater Detects High Levels of Antibiotic Resistance.</title>
        <authorList>
            <person name="Abrams M."/>
            <person name="Caldwell A."/>
            <person name="Vandaei E."/>
            <person name="Lee W."/>
            <person name="Perrott J."/>
            <person name="Khan S.Y."/>
            <person name="Ta J."/>
            <person name="Romero D."/>
            <person name="Nguyen V."/>
            <person name="Pourmand N."/>
            <person name="Ouverney C.C."/>
        </authorList>
    </citation>
    <scope>NUCLEOTIDE SEQUENCE</scope>
</reference>
<sequence>MPRTEAMMCLRVMLSAWVLGMLCSCYPQNQAQDELHTPDPRSFPLVADALSPSCGTLDCHGQWGRNLRLFGGRGLRLAPGDNPADGATTQREYDASFRSLVGLEPERLTDVLLYGLDPAKLVLVRKARGKDAHKGGVQMLVGDPLDRCLTSWLSGSVHSASCQRVSSMPRPQSVLMSPPVRE</sequence>
<dbReference type="PROSITE" id="PS51257">
    <property type="entry name" value="PROKAR_LIPOPROTEIN"/>
    <property type="match status" value="1"/>
</dbReference>
<proteinExistence type="predicted"/>
<evidence type="ECO:0000313" key="2">
    <source>
        <dbReference type="EMBL" id="AGC71672.1"/>
    </source>
</evidence>
<evidence type="ECO:0000256" key="1">
    <source>
        <dbReference type="SAM" id="SignalP"/>
    </source>
</evidence>
<accession>L7VRN8</accession>
<organism evidence="2">
    <name type="scientific">uncultured bacterium A1Q1_fos_2386</name>
    <dbReference type="NCBI Taxonomy" id="1256568"/>
    <lineage>
        <taxon>Bacteria</taxon>
        <taxon>environmental samples</taxon>
    </lineage>
</organism>
<protein>
    <submittedName>
        <fullName evidence="2">Uncharacterized protein</fullName>
    </submittedName>
</protein>
<dbReference type="EMBL" id="JX649879">
    <property type="protein sequence ID" value="AGC71672.1"/>
    <property type="molecule type" value="Genomic_DNA"/>
</dbReference>
<feature type="chain" id="PRO_5003984732" evidence="1">
    <location>
        <begin position="32"/>
        <end position="182"/>
    </location>
</feature>
<keyword evidence="1" id="KW-0732">Signal</keyword>
<name>L7VRN8_9BACT</name>